<dbReference type="InterPro" id="IPR036388">
    <property type="entry name" value="WH-like_DNA-bd_sf"/>
</dbReference>
<dbReference type="RefSeq" id="WP_102597854.1">
    <property type="nucleotide sequence ID" value="NZ_JABUYH010000017.1"/>
</dbReference>
<evidence type="ECO:0000259" key="1">
    <source>
        <dbReference type="PROSITE" id="PS50995"/>
    </source>
</evidence>
<dbReference type="Pfam" id="PF01047">
    <property type="entry name" value="MarR"/>
    <property type="match status" value="1"/>
</dbReference>
<dbReference type="GO" id="GO:0006950">
    <property type="term" value="P:response to stress"/>
    <property type="evidence" value="ECO:0007669"/>
    <property type="project" value="TreeGrafter"/>
</dbReference>
<dbReference type="PANTHER" id="PTHR33164">
    <property type="entry name" value="TRANSCRIPTIONAL REGULATOR, MARR FAMILY"/>
    <property type="match status" value="1"/>
</dbReference>
<dbReference type="GO" id="GO:0003700">
    <property type="term" value="F:DNA-binding transcription factor activity"/>
    <property type="evidence" value="ECO:0007669"/>
    <property type="project" value="InterPro"/>
</dbReference>
<protein>
    <submittedName>
        <fullName evidence="2">MarR family transcriptional regulator</fullName>
    </submittedName>
</protein>
<dbReference type="Proteomes" id="UP000235739">
    <property type="component" value="Unassembled WGS sequence"/>
</dbReference>
<dbReference type="PRINTS" id="PR00598">
    <property type="entry name" value="HTHMARR"/>
</dbReference>
<dbReference type="PANTHER" id="PTHR33164:SF43">
    <property type="entry name" value="HTH-TYPE TRANSCRIPTIONAL REPRESSOR YETL"/>
    <property type="match status" value="1"/>
</dbReference>
<sequence>MAAKDLPTMYGLSESDPEQKLINRAGMSASDLEQIDRIMAEMGRMRQIERRIMRSSQEFMKLNETDMRAIRKIISAKHAGRSVTPGELSQHLGISSASVTKMIDRLEAHGHVLRTKHPTDRRSQCVEVTEETHLAARDQVGRHHAKRFEAASRLSSEERDVVIKFLAGTSDAMESSLGSPLDDDAR</sequence>
<proteinExistence type="predicted"/>
<evidence type="ECO:0000313" key="3">
    <source>
        <dbReference type="Proteomes" id="UP000235739"/>
    </source>
</evidence>
<dbReference type="InterPro" id="IPR039422">
    <property type="entry name" value="MarR/SlyA-like"/>
</dbReference>
<dbReference type="Gene3D" id="1.10.10.10">
    <property type="entry name" value="Winged helix-like DNA-binding domain superfamily/Winged helix DNA-binding domain"/>
    <property type="match status" value="1"/>
</dbReference>
<reference evidence="2 3" key="1">
    <citation type="journal article" date="2017" name="Elife">
        <title>Extensive horizontal gene transfer in cheese-associated bacteria.</title>
        <authorList>
            <person name="Bonham K.S."/>
            <person name="Wolfe B.E."/>
            <person name="Dutton R.J."/>
        </authorList>
    </citation>
    <scope>NUCLEOTIDE SEQUENCE [LARGE SCALE GENOMIC DNA]</scope>
    <source>
        <strain evidence="2 3">JB182</strain>
    </source>
</reference>
<feature type="domain" description="HTH marR-type" evidence="1">
    <location>
        <begin position="35"/>
        <end position="171"/>
    </location>
</feature>
<name>A0A2N7S502_9MICC</name>
<dbReference type="PROSITE" id="PS50995">
    <property type="entry name" value="HTH_MARR_2"/>
    <property type="match status" value="1"/>
</dbReference>
<comment type="caution">
    <text evidence="2">The sequence shown here is derived from an EMBL/GenBank/DDBJ whole genome shotgun (WGS) entry which is preliminary data.</text>
</comment>
<dbReference type="InterPro" id="IPR036390">
    <property type="entry name" value="WH_DNA-bd_sf"/>
</dbReference>
<evidence type="ECO:0000313" key="2">
    <source>
        <dbReference type="EMBL" id="PMQ21223.1"/>
    </source>
</evidence>
<accession>A0A2N7S502</accession>
<dbReference type="SUPFAM" id="SSF46785">
    <property type="entry name" value="Winged helix' DNA-binding domain"/>
    <property type="match status" value="1"/>
</dbReference>
<dbReference type="SMART" id="SM00347">
    <property type="entry name" value="HTH_MARR"/>
    <property type="match status" value="1"/>
</dbReference>
<dbReference type="AlphaFoldDB" id="A0A2N7S502"/>
<gene>
    <name evidence="2" type="ORF">CIK84_06555</name>
</gene>
<organism evidence="2 3">
    <name type="scientific">Glutamicibacter arilaitensis</name>
    <dbReference type="NCBI Taxonomy" id="256701"/>
    <lineage>
        <taxon>Bacteria</taxon>
        <taxon>Bacillati</taxon>
        <taxon>Actinomycetota</taxon>
        <taxon>Actinomycetes</taxon>
        <taxon>Micrococcales</taxon>
        <taxon>Micrococcaceae</taxon>
        <taxon>Glutamicibacter</taxon>
    </lineage>
</organism>
<dbReference type="InterPro" id="IPR000835">
    <property type="entry name" value="HTH_MarR-typ"/>
</dbReference>
<dbReference type="EMBL" id="PNQX01000001">
    <property type="protein sequence ID" value="PMQ21223.1"/>
    <property type="molecule type" value="Genomic_DNA"/>
</dbReference>